<dbReference type="OrthoDB" id="6430124at2759"/>
<evidence type="ECO:0000313" key="4">
    <source>
        <dbReference type="EMBL" id="GBN05443.1"/>
    </source>
</evidence>
<keyword evidence="5" id="KW-1185">Reference proteome</keyword>
<comment type="caution">
    <text evidence="4">The sequence shown here is derived from an EMBL/GenBank/DDBJ whole genome shotgun (WGS) entry which is preliminary data.</text>
</comment>
<evidence type="ECO:0008006" key="6">
    <source>
        <dbReference type="Google" id="ProtNLM"/>
    </source>
</evidence>
<name>A0A4Y2KVA6_ARAVE</name>
<dbReference type="Gene3D" id="2.40.128.620">
    <property type="match status" value="1"/>
</dbReference>
<reference evidence="4 5" key="1">
    <citation type="journal article" date="2019" name="Sci. Rep.">
        <title>Orb-weaving spider Araneus ventricosus genome elucidates the spidroin gene catalogue.</title>
        <authorList>
            <person name="Kono N."/>
            <person name="Nakamura H."/>
            <person name="Ohtoshi R."/>
            <person name="Moran D.A.P."/>
            <person name="Shinohara A."/>
            <person name="Yoshida Y."/>
            <person name="Fujiwara M."/>
            <person name="Mori M."/>
            <person name="Tomita M."/>
            <person name="Arakawa K."/>
        </authorList>
    </citation>
    <scope>NUCLEOTIDE SEQUENCE [LARGE SCALE GENOMIC DNA]</scope>
</reference>
<dbReference type="Proteomes" id="UP000499080">
    <property type="component" value="Unassembled WGS sequence"/>
</dbReference>
<feature type="region of interest" description="Disordered" evidence="3">
    <location>
        <begin position="47"/>
        <end position="83"/>
    </location>
</feature>
<evidence type="ECO:0000313" key="5">
    <source>
        <dbReference type="Proteomes" id="UP000499080"/>
    </source>
</evidence>
<dbReference type="CDD" id="cd00112">
    <property type="entry name" value="LDLa"/>
    <property type="match status" value="1"/>
</dbReference>
<dbReference type="SMART" id="SM00192">
    <property type="entry name" value="LDLa"/>
    <property type="match status" value="1"/>
</dbReference>
<dbReference type="EMBL" id="BGPR01004968">
    <property type="protein sequence ID" value="GBN05443.1"/>
    <property type="molecule type" value="Genomic_DNA"/>
</dbReference>
<proteinExistence type="predicted"/>
<comment type="caution">
    <text evidence="2">Lacks conserved residue(s) required for the propagation of feature annotation.</text>
</comment>
<dbReference type="SUPFAM" id="SSF57424">
    <property type="entry name" value="LDL receptor-like module"/>
    <property type="match status" value="1"/>
</dbReference>
<keyword evidence="1" id="KW-1015">Disulfide bond</keyword>
<evidence type="ECO:0000256" key="2">
    <source>
        <dbReference type="PROSITE-ProRule" id="PRU00124"/>
    </source>
</evidence>
<evidence type="ECO:0000256" key="3">
    <source>
        <dbReference type="SAM" id="MobiDB-lite"/>
    </source>
</evidence>
<evidence type="ECO:0000256" key="1">
    <source>
        <dbReference type="ARBA" id="ARBA00023157"/>
    </source>
</evidence>
<dbReference type="PROSITE" id="PS50068">
    <property type="entry name" value="LDLRA_2"/>
    <property type="match status" value="1"/>
</dbReference>
<protein>
    <recommendedName>
        <fullName evidence="6">EGF-like domain-containing protein</fullName>
    </recommendedName>
</protein>
<sequence length="122" mass="13735">MKNNRNPVLQTHDLVALCQCPDGMHRCTCGLPRCIERNKVGDGIKHCQDGSDEGEDTDNHLCPESSAGEDPFEVEMKKRQRRNPRKNFSLFLNGISSEIYGRREIGELIGLDDSYSIATNQI</sequence>
<dbReference type="InterPro" id="IPR002172">
    <property type="entry name" value="LDrepeatLR_classA_rpt"/>
</dbReference>
<accession>A0A4Y2KVA6</accession>
<organism evidence="4 5">
    <name type="scientific">Araneus ventricosus</name>
    <name type="common">Orbweaver spider</name>
    <name type="synonym">Epeira ventricosa</name>
    <dbReference type="NCBI Taxonomy" id="182803"/>
    <lineage>
        <taxon>Eukaryota</taxon>
        <taxon>Metazoa</taxon>
        <taxon>Ecdysozoa</taxon>
        <taxon>Arthropoda</taxon>
        <taxon>Chelicerata</taxon>
        <taxon>Arachnida</taxon>
        <taxon>Araneae</taxon>
        <taxon>Araneomorphae</taxon>
        <taxon>Entelegynae</taxon>
        <taxon>Araneoidea</taxon>
        <taxon>Araneidae</taxon>
        <taxon>Araneus</taxon>
    </lineage>
</organism>
<gene>
    <name evidence="4" type="ORF">AVEN_255579_1</name>
</gene>
<dbReference type="InterPro" id="IPR036055">
    <property type="entry name" value="LDL_receptor-like_sf"/>
</dbReference>
<dbReference type="AlphaFoldDB" id="A0A4Y2KVA6"/>